<feature type="transmembrane region" description="Helical" evidence="2">
    <location>
        <begin position="119"/>
        <end position="139"/>
    </location>
</feature>
<organism evidence="3">
    <name type="scientific">Eremomyces bilateralis CBS 781.70</name>
    <dbReference type="NCBI Taxonomy" id="1392243"/>
    <lineage>
        <taxon>Eukaryota</taxon>
        <taxon>Fungi</taxon>
        <taxon>Dikarya</taxon>
        <taxon>Ascomycota</taxon>
        <taxon>Pezizomycotina</taxon>
        <taxon>Dothideomycetes</taxon>
        <taxon>Dothideomycetes incertae sedis</taxon>
        <taxon>Eremomycetales</taxon>
        <taxon>Eremomycetaceae</taxon>
        <taxon>Eremomyces</taxon>
    </lineage>
</organism>
<gene>
    <name evidence="3 5" type="ORF">P152DRAFT_510850</name>
</gene>
<dbReference type="PANTHER" id="PTHR35394:SF5">
    <property type="entry name" value="DUF3176 DOMAIN-CONTAINING PROTEIN"/>
    <property type="match status" value="1"/>
</dbReference>
<reference evidence="5" key="2">
    <citation type="submission" date="2020-04" db="EMBL/GenBank/DDBJ databases">
        <authorList>
            <consortium name="NCBI Genome Project"/>
        </authorList>
    </citation>
    <scope>NUCLEOTIDE SEQUENCE</scope>
    <source>
        <strain evidence="5">CBS 781.70</strain>
    </source>
</reference>
<sequence>MVPNSAAPVARSESPPSHEKYTYDEKPLPRIPIRRFSTEDTLCPESPGAPEIQGAVRPQTVTQIIGGRAINFVTITQFFTEWWAWELVSLAMSAFCMGAIVVLLVVHNGQSIPTLPFGITLNAAVSILARVGGAAMLLATAEAMGQLKWNWYKKNSKKLVDFEMFDSASRGLWGSSWLLFKMKGKILPTLGAIITLLSIAIEPAFQYILTSHEIPVFQGNGTVARAFRYQPIDSTVSLVDGVMQAAVSPLWSRDQITTRERVSCPTGNCRYEFDSLAVCSACEDIFAELSFGCFDTGLEWYRKGPLEDSSTAPSRTACGYWLNATSAEPSLVSGYVVQPNTTTPGEALQGRIFSMYNYTHESYFYYNGSLRFKDAPDPLIDFMVFSLPDSASVYANKTPAAHECMLRFCGRSYTSSMIDGIYEETVTETYFDNRTNAGGWLPRAELEEDVQVLTRYYDRLLSIDNPARNTSFEVGNISFIIATTPFDEFMPGWVTVENSSSRPQLIHQWWQGISKEEDLKNSPWMLPNNVTKFVEKIEKAMTNVIRSDPVNMKLVQGPAWAFQTVVFIRWQWITLPATLLLASFAFLVAVILQTDKQKDHVGIWKNAALATLLHCFQGDVRKAMGEGWRMGDATARASRLDVKFSPDHGWLISHESSPETLPNTSRRLSQIFKEPASMTSSAMEVSDHSLTHSVTNGASIVTSILNFMVWLLSA</sequence>
<dbReference type="AlphaFoldDB" id="A0A6G1GIH9"/>
<feature type="transmembrane region" description="Helical" evidence="2">
    <location>
        <begin position="186"/>
        <end position="209"/>
    </location>
</feature>
<evidence type="ECO:0000313" key="4">
    <source>
        <dbReference type="Proteomes" id="UP000504638"/>
    </source>
</evidence>
<evidence type="ECO:0000256" key="2">
    <source>
        <dbReference type="SAM" id="Phobius"/>
    </source>
</evidence>
<dbReference type="InterPro" id="IPR021514">
    <property type="entry name" value="DUF3176"/>
</dbReference>
<dbReference type="Pfam" id="PF11374">
    <property type="entry name" value="DUF3176"/>
    <property type="match status" value="1"/>
</dbReference>
<dbReference type="GeneID" id="54423260"/>
<keyword evidence="2" id="KW-0812">Transmembrane</keyword>
<keyword evidence="4" id="KW-1185">Reference proteome</keyword>
<accession>A0A6G1GIH9</accession>
<protein>
    <submittedName>
        <fullName evidence="3 5">Uncharacterized protein</fullName>
    </submittedName>
</protein>
<feature type="transmembrane region" description="Helical" evidence="2">
    <location>
        <begin position="87"/>
        <end position="107"/>
    </location>
</feature>
<evidence type="ECO:0000313" key="3">
    <source>
        <dbReference type="EMBL" id="KAF1817670.1"/>
    </source>
</evidence>
<reference evidence="3 5" key="1">
    <citation type="submission" date="2020-01" db="EMBL/GenBank/DDBJ databases">
        <authorList>
            <consortium name="DOE Joint Genome Institute"/>
            <person name="Haridas S."/>
            <person name="Albert R."/>
            <person name="Binder M."/>
            <person name="Bloem J."/>
            <person name="Labutti K."/>
            <person name="Salamov A."/>
            <person name="Andreopoulos B."/>
            <person name="Baker S.E."/>
            <person name="Barry K."/>
            <person name="Bills G."/>
            <person name="Bluhm B.H."/>
            <person name="Cannon C."/>
            <person name="Castanera R."/>
            <person name="Culley D.E."/>
            <person name="Daum C."/>
            <person name="Ezra D."/>
            <person name="Gonzalez J.B."/>
            <person name="Henrissat B."/>
            <person name="Kuo A."/>
            <person name="Liang C."/>
            <person name="Lipzen A."/>
            <person name="Lutzoni F."/>
            <person name="Magnuson J."/>
            <person name="Mondo S."/>
            <person name="Nolan M."/>
            <person name="Ohm R."/>
            <person name="Pangilinan J."/>
            <person name="Park H.-J."/>
            <person name="Ramirez L."/>
            <person name="Alfaro M."/>
            <person name="Sun H."/>
            <person name="Tritt A."/>
            <person name="Yoshinaga Y."/>
            <person name="Zwiers L.-H."/>
            <person name="Turgeon B.G."/>
            <person name="Goodwin S.B."/>
            <person name="Spatafora J.W."/>
            <person name="Crous P.W."/>
            <person name="Grigoriev I.V."/>
        </authorList>
    </citation>
    <scope>NUCLEOTIDE SEQUENCE</scope>
    <source>
        <strain evidence="3 5">CBS 781.70</strain>
    </source>
</reference>
<dbReference type="Proteomes" id="UP000504638">
    <property type="component" value="Unplaced"/>
</dbReference>
<evidence type="ECO:0000256" key="1">
    <source>
        <dbReference type="SAM" id="MobiDB-lite"/>
    </source>
</evidence>
<evidence type="ECO:0000313" key="5">
    <source>
        <dbReference type="RefSeq" id="XP_033539301.1"/>
    </source>
</evidence>
<keyword evidence="2" id="KW-1133">Transmembrane helix</keyword>
<dbReference type="EMBL" id="ML975149">
    <property type="protein sequence ID" value="KAF1817670.1"/>
    <property type="molecule type" value="Genomic_DNA"/>
</dbReference>
<feature type="region of interest" description="Disordered" evidence="1">
    <location>
        <begin position="1"/>
        <end position="24"/>
    </location>
</feature>
<name>A0A6G1GIH9_9PEZI</name>
<reference evidence="5" key="3">
    <citation type="submission" date="2025-04" db="UniProtKB">
        <authorList>
            <consortium name="RefSeq"/>
        </authorList>
    </citation>
    <scope>IDENTIFICATION</scope>
    <source>
        <strain evidence="5">CBS 781.70</strain>
    </source>
</reference>
<dbReference type="PANTHER" id="PTHR35394">
    <property type="entry name" value="DUF3176 DOMAIN-CONTAINING PROTEIN"/>
    <property type="match status" value="1"/>
</dbReference>
<keyword evidence="2" id="KW-0472">Membrane</keyword>
<proteinExistence type="predicted"/>
<feature type="transmembrane region" description="Helical" evidence="2">
    <location>
        <begin position="570"/>
        <end position="592"/>
    </location>
</feature>
<dbReference type="RefSeq" id="XP_033539301.1">
    <property type="nucleotide sequence ID" value="XM_033682690.1"/>
</dbReference>
<dbReference type="OrthoDB" id="5242705at2759"/>